<proteinExistence type="predicted"/>
<dbReference type="Pfam" id="PF13523">
    <property type="entry name" value="Acetyltransf_8"/>
    <property type="match status" value="1"/>
</dbReference>
<evidence type="ECO:0000313" key="3">
    <source>
        <dbReference type="EMBL" id="GAA3864499.1"/>
    </source>
</evidence>
<organism evidence="3 4">
    <name type="scientific">Celeribacter arenosi</name>
    <dbReference type="NCBI Taxonomy" id="792649"/>
    <lineage>
        <taxon>Bacteria</taxon>
        <taxon>Pseudomonadati</taxon>
        <taxon>Pseudomonadota</taxon>
        <taxon>Alphaproteobacteria</taxon>
        <taxon>Rhodobacterales</taxon>
        <taxon>Roseobacteraceae</taxon>
        <taxon>Celeribacter</taxon>
    </lineage>
</organism>
<comment type="caution">
    <text evidence="3">The sequence shown here is derived from an EMBL/GenBank/DDBJ whole genome shotgun (WGS) entry which is preliminary data.</text>
</comment>
<dbReference type="RefSeq" id="WP_344845445.1">
    <property type="nucleotide sequence ID" value="NZ_BAABDF010000006.1"/>
</dbReference>
<dbReference type="PROSITE" id="PS51186">
    <property type="entry name" value="GNAT"/>
    <property type="match status" value="1"/>
</dbReference>
<dbReference type="PANTHER" id="PTHR31438">
    <property type="entry name" value="LYSINE N-ACYLTRANSFERASE C17G9.06C-RELATED"/>
    <property type="match status" value="1"/>
</dbReference>
<evidence type="ECO:0000256" key="1">
    <source>
        <dbReference type="ARBA" id="ARBA00023251"/>
    </source>
</evidence>
<gene>
    <name evidence="3" type="ORF">GCM10022404_13540</name>
</gene>
<dbReference type="InterPro" id="IPR016181">
    <property type="entry name" value="Acyl_CoA_acyltransferase"/>
</dbReference>
<dbReference type="Gene3D" id="3.40.630.30">
    <property type="match status" value="1"/>
</dbReference>
<dbReference type="EMBL" id="BAABDF010000006">
    <property type="protein sequence ID" value="GAA3864499.1"/>
    <property type="molecule type" value="Genomic_DNA"/>
</dbReference>
<accession>A0ABP7K3D0</accession>
<keyword evidence="4" id="KW-1185">Reference proteome</keyword>
<sequence length="161" mass="17781">MADYLFRPLVPADRARIVAWLAQPHIGGWWQDGDTEWPLLAAEFGTGRCDMRVVETGGVPFAFVQDYDVRTWPMPQYDDLPEGARAMDTFLGNPAYIGRGHGAGYIRARADALLAQFPLVAVDPSPENTRAIRAYTAAGFVPRCTTPCEDGDPVTVMTRLH</sequence>
<evidence type="ECO:0000259" key="2">
    <source>
        <dbReference type="PROSITE" id="PS51186"/>
    </source>
</evidence>
<reference evidence="4" key="1">
    <citation type="journal article" date="2019" name="Int. J. Syst. Evol. Microbiol.">
        <title>The Global Catalogue of Microorganisms (GCM) 10K type strain sequencing project: providing services to taxonomists for standard genome sequencing and annotation.</title>
        <authorList>
            <consortium name="The Broad Institute Genomics Platform"/>
            <consortium name="The Broad Institute Genome Sequencing Center for Infectious Disease"/>
            <person name="Wu L."/>
            <person name="Ma J."/>
        </authorList>
    </citation>
    <scope>NUCLEOTIDE SEQUENCE [LARGE SCALE GENOMIC DNA]</scope>
    <source>
        <strain evidence="4">JCM 17190</strain>
    </source>
</reference>
<dbReference type="InterPro" id="IPR000182">
    <property type="entry name" value="GNAT_dom"/>
</dbReference>
<evidence type="ECO:0000313" key="4">
    <source>
        <dbReference type="Proteomes" id="UP001399917"/>
    </source>
</evidence>
<dbReference type="SUPFAM" id="SSF55729">
    <property type="entry name" value="Acyl-CoA N-acyltransferases (Nat)"/>
    <property type="match status" value="1"/>
</dbReference>
<dbReference type="Proteomes" id="UP001399917">
    <property type="component" value="Unassembled WGS sequence"/>
</dbReference>
<keyword evidence="1" id="KW-0046">Antibiotic resistance</keyword>
<name>A0ABP7K3D0_9RHOB</name>
<feature type="domain" description="N-acetyltransferase" evidence="2">
    <location>
        <begin position="4"/>
        <end position="161"/>
    </location>
</feature>
<dbReference type="PANTHER" id="PTHR31438:SF1">
    <property type="entry name" value="LYSINE N-ACYLTRANSFERASE C17G9.06C-RELATED"/>
    <property type="match status" value="1"/>
</dbReference>
<protein>
    <submittedName>
        <fullName evidence="3">GNAT family N-acetyltransferase</fullName>
    </submittedName>
</protein>